<organism evidence="1 2">
    <name type="scientific">Mikania micrantha</name>
    <name type="common">bitter vine</name>
    <dbReference type="NCBI Taxonomy" id="192012"/>
    <lineage>
        <taxon>Eukaryota</taxon>
        <taxon>Viridiplantae</taxon>
        <taxon>Streptophyta</taxon>
        <taxon>Embryophyta</taxon>
        <taxon>Tracheophyta</taxon>
        <taxon>Spermatophyta</taxon>
        <taxon>Magnoliopsida</taxon>
        <taxon>eudicotyledons</taxon>
        <taxon>Gunneridae</taxon>
        <taxon>Pentapetalae</taxon>
        <taxon>asterids</taxon>
        <taxon>campanulids</taxon>
        <taxon>Asterales</taxon>
        <taxon>Asteraceae</taxon>
        <taxon>Asteroideae</taxon>
        <taxon>Heliantheae alliance</taxon>
        <taxon>Eupatorieae</taxon>
        <taxon>Mikania</taxon>
    </lineage>
</organism>
<dbReference type="AlphaFoldDB" id="A0A5N6LTE3"/>
<gene>
    <name evidence="1" type="ORF">E3N88_38225</name>
</gene>
<evidence type="ECO:0000313" key="1">
    <source>
        <dbReference type="EMBL" id="KAD2804848.1"/>
    </source>
</evidence>
<name>A0A5N6LTE3_9ASTR</name>
<reference evidence="1 2" key="1">
    <citation type="submission" date="2019-05" db="EMBL/GenBank/DDBJ databases">
        <title>Mikania micrantha, genome provides insights into the molecular mechanism of rapid growth.</title>
        <authorList>
            <person name="Liu B."/>
        </authorList>
    </citation>
    <scope>NUCLEOTIDE SEQUENCE [LARGE SCALE GENOMIC DNA]</scope>
    <source>
        <strain evidence="1">NLD-2019</strain>
        <tissue evidence="1">Leaf</tissue>
    </source>
</reference>
<sequence>MNIKLQLKSKKRILDVKNHELWLSSTDLASHDNILKKISQVEARICYDESTSACVFCTCFEYLPFDIAMADVQPPLTHAIETFFDLE</sequence>
<proteinExistence type="predicted"/>
<dbReference type="Proteomes" id="UP000326396">
    <property type="component" value="Linkage Group LG8"/>
</dbReference>
<accession>A0A5N6LTE3</accession>
<keyword evidence="2" id="KW-1185">Reference proteome</keyword>
<protein>
    <submittedName>
        <fullName evidence="1">Uncharacterized protein</fullName>
    </submittedName>
</protein>
<comment type="caution">
    <text evidence="1">The sequence shown here is derived from an EMBL/GenBank/DDBJ whole genome shotgun (WGS) entry which is preliminary data.</text>
</comment>
<dbReference type="EMBL" id="SZYD01000018">
    <property type="protein sequence ID" value="KAD2804848.1"/>
    <property type="molecule type" value="Genomic_DNA"/>
</dbReference>
<evidence type="ECO:0000313" key="2">
    <source>
        <dbReference type="Proteomes" id="UP000326396"/>
    </source>
</evidence>